<dbReference type="InterPro" id="IPR019193">
    <property type="entry name" value="UBQ-conj_enz_E2-bd_prot"/>
</dbReference>
<organism evidence="1 2">
    <name type="scientific">Aspergillus wentii DTO 134E9</name>
    <dbReference type="NCBI Taxonomy" id="1073089"/>
    <lineage>
        <taxon>Eukaryota</taxon>
        <taxon>Fungi</taxon>
        <taxon>Dikarya</taxon>
        <taxon>Ascomycota</taxon>
        <taxon>Pezizomycotina</taxon>
        <taxon>Eurotiomycetes</taxon>
        <taxon>Eurotiomycetidae</taxon>
        <taxon>Eurotiales</taxon>
        <taxon>Aspergillaceae</taxon>
        <taxon>Aspergillus</taxon>
        <taxon>Aspergillus subgen. Cremei</taxon>
    </lineage>
</organism>
<dbReference type="Pfam" id="PF09814">
    <property type="entry name" value="HECT_2"/>
    <property type="match status" value="1"/>
</dbReference>
<dbReference type="GO" id="GO:0005634">
    <property type="term" value="C:nucleus"/>
    <property type="evidence" value="ECO:0007669"/>
    <property type="project" value="TreeGrafter"/>
</dbReference>
<dbReference type="RefSeq" id="XP_040687705.1">
    <property type="nucleotide sequence ID" value="XM_040828405.1"/>
</dbReference>
<dbReference type="AlphaFoldDB" id="A0A1L9RGF9"/>
<dbReference type="EMBL" id="KV878213">
    <property type="protein sequence ID" value="OJJ34029.1"/>
    <property type="molecule type" value="Genomic_DNA"/>
</dbReference>
<protein>
    <recommendedName>
        <fullName evidence="3">Ubiquitin-conjugating enzyme E2-binding protein</fullName>
    </recommendedName>
</protein>
<dbReference type="GO" id="GO:0051865">
    <property type="term" value="P:protein autoubiquitination"/>
    <property type="evidence" value="ECO:0007669"/>
    <property type="project" value="TreeGrafter"/>
</dbReference>
<dbReference type="PANTHER" id="PTHR31531:SF2">
    <property type="entry name" value="E3 UBIQUITIN-PROTEIN LIGASE E3D"/>
    <property type="match status" value="1"/>
</dbReference>
<proteinExistence type="predicted"/>
<dbReference type="VEuPathDB" id="FungiDB:ASPWEDRAFT_113398"/>
<dbReference type="GO" id="GO:0031624">
    <property type="term" value="F:ubiquitin conjugating enzyme binding"/>
    <property type="evidence" value="ECO:0007669"/>
    <property type="project" value="TreeGrafter"/>
</dbReference>
<keyword evidence="2" id="KW-1185">Reference proteome</keyword>
<dbReference type="STRING" id="1073089.A0A1L9RGF9"/>
<dbReference type="GeneID" id="63744253"/>
<reference evidence="2" key="1">
    <citation type="journal article" date="2017" name="Genome Biol.">
        <title>Comparative genomics reveals high biological diversity and specific adaptations in the industrially and medically important fungal genus Aspergillus.</title>
        <authorList>
            <person name="de Vries R.P."/>
            <person name="Riley R."/>
            <person name="Wiebenga A."/>
            <person name="Aguilar-Osorio G."/>
            <person name="Amillis S."/>
            <person name="Uchima C.A."/>
            <person name="Anderluh G."/>
            <person name="Asadollahi M."/>
            <person name="Askin M."/>
            <person name="Barry K."/>
            <person name="Battaglia E."/>
            <person name="Bayram O."/>
            <person name="Benocci T."/>
            <person name="Braus-Stromeyer S.A."/>
            <person name="Caldana C."/>
            <person name="Canovas D."/>
            <person name="Cerqueira G.C."/>
            <person name="Chen F."/>
            <person name="Chen W."/>
            <person name="Choi C."/>
            <person name="Clum A."/>
            <person name="Dos Santos R.A."/>
            <person name="Damasio A.R."/>
            <person name="Diallinas G."/>
            <person name="Emri T."/>
            <person name="Fekete E."/>
            <person name="Flipphi M."/>
            <person name="Freyberg S."/>
            <person name="Gallo A."/>
            <person name="Gournas C."/>
            <person name="Habgood R."/>
            <person name="Hainaut M."/>
            <person name="Harispe M.L."/>
            <person name="Henrissat B."/>
            <person name="Hilden K.S."/>
            <person name="Hope R."/>
            <person name="Hossain A."/>
            <person name="Karabika E."/>
            <person name="Karaffa L."/>
            <person name="Karanyi Z."/>
            <person name="Krasevec N."/>
            <person name="Kuo A."/>
            <person name="Kusch H."/>
            <person name="LaButti K."/>
            <person name="Lagendijk E.L."/>
            <person name="Lapidus A."/>
            <person name="Levasseur A."/>
            <person name="Lindquist E."/>
            <person name="Lipzen A."/>
            <person name="Logrieco A.F."/>
            <person name="MacCabe A."/>
            <person name="Maekelae M.R."/>
            <person name="Malavazi I."/>
            <person name="Melin P."/>
            <person name="Meyer V."/>
            <person name="Mielnichuk N."/>
            <person name="Miskei M."/>
            <person name="Molnar A.P."/>
            <person name="Mule G."/>
            <person name="Ngan C.Y."/>
            <person name="Orejas M."/>
            <person name="Orosz E."/>
            <person name="Ouedraogo J.P."/>
            <person name="Overkamp K.M."/>
            <person name="Park H.-S."/>
            <person name="Perrone G."/>
            <person name="Piumi F."/>
            <person name="Punt P.J."/>
            <person name="Ram A.F."/>
            <person name="Ramon A."/>
            <person name="Rauscher S."/>
            <person name="Record E."/>
            <person name="Riano-Pachon D.M."/>
            <person name="Robert V."/>
            <person name="Roehrig J."/>
            <person name="Ruller R."/>
            <person name="Salamov A."/>
            <person name="Salih N.S."/>
            <person name="Samson R.A."/>
            <person name="Sandor E."/>
            <person name="Sanguinetti M."/>
            <person name="Schuetze T."/>
            <person name="Sepcic K."/>
            <person name="Shelest E."/>
            <person name="Sherlock G."/>
            <person name="Sophianopoulou V."/>
            <person name="Squina F.M."/>
            <person name="Sun H."/>
            <person name="Susca A."/>
            <person name="Todd R.B."/>
            <person name="Tsang A."/>
            <person name="Unkles S.E."/>
            <person name="van de Wiele N."/>
            <person name="van Rossen-Uffink D."/>
            <person name="Oliveira J.V."/>
            <person name="Vesth T.C."/>
            <person name="Visser J."/>
            <person name="Yu J.-H."/>
            <person name="Zhou M."/>
            <person name="Andersen M.R."/>
            <person name="Archer D.B."/>
            <person name="Baker S.E."/>
            <person name="Benoit I."/>
            <person name="Brakhage A.A."/>
            <person name="Braus G.H."/>
            <person name="Fischer R."/>
            <person name="Frisvad J.C."/>
            <person name="Goldman G.H."/>
            <person name="Houbraken J."/>
            <person name="Oakley B."/>
            <person name="Pocsi I."/>
            <person name="Scazzocchio C."/>
            <person name="Seiboth B."/>
            <person name="vanKuyk P.A."/>
            <person name="Wortman J."/>
            <person name="Dyer P.S."/>
            <person name="Grigoriev I.V."/>
        </authorList>
    </citation>
    <scope>NUCLEOTIDE SEQUENCE [LARGE SCALE GENOMIC DNA]</scope>
    <source>
        <strain evidence="2">DTO 134E9</strain>
    </source>
</reference>
<dbReference type="GO" id="GO:0061630">
    <property type="term" value="F:ubiquitin protein ligase activity"/>
    <property type="evidence" value="ECO:0007669"/>
    <property type="project" value="TreeGrafter"/>
</dbReference>
<dbReference type="OrthoDB" id="386949at2759"/>
<dbReference type="GO" id="GO:0000209">
    <property type="term" value="P:protein polyubiquitination"/>
    <property type="evidence" value="ECO:0007669"/>
    <property type="project" value="TreeGrafter"/>
</dbReference>
<dbReference type="GO" id="GO:0006513">
    <property type="term" value="P:protein monoubiquitination"/>
    <property type="evidence" value="ECO:0007669"/>
    <property type="project" value="TreeGrafter"/>
</dbReference>
<dbReference type="GO" id="GO:0043161">
    <property type="term" value="P:proteasome-mediated ubiquitin-dependent protein catabolic process"/>
    <property type="evidence" value="ECO:0007669"/>
    <property type="project" value="TreeGrafter"/>
</dbReference>
<dbReference type="PANTHER" id="PTHR31531">
    <property type="entry name" value="E3 UBIQUITIN-PROTEIN LIGASE E3D FAMILY MEMBER"/>
    <property type="match status" value="1"/>
</dbReference>
<dbReference type="GO" id="GO:0005829">
    <property type="term" value="C:cytosol"/>
    <property type="evidence" value="ECO:0007669"/>
    <property type="project" value="TreeGrafter"/>
</dbReference>
<evidence type="ECO:0000313" key="1">
    <source>
        <dbReference type="EMBL" id="OJJ34029.1"/>
    </source>
</evidence>
<gene>
    <name evidence="1" type="ORF">ASPWEDRAFT_113398</name>
</gene>
<evidence type="ECO:0000313" key="2">
    <source>
        <dbReference type="Proteomes" id="UP000184383"/>
    </source>
</evidence>
<dbReference type="Proteomes" id="UP000184383">
    <property type="component" value="Unassembled WGS sequence"/>
</dbReference>
<dbReference type="GO" id="GO:0030332">
    <property type="term" value="F:cyclin binding"/>
    <property type="evidence" value="ECO:0007669"/>
    <property type="project" value="TreeGrafter"/>
</dbReference>
<sequence>MSQDADLSLSFHLHAELLPNIRQVTLYISLPQDEKINNLQPEVSLTESRRAVTVSLPEPFQDAVETIKLPARVGEASRRVLRMGKLGGDIAQNNKTESERREFSFRMPIDADEVPFVPREEVIDDFVPWTAADMSSSTKLRCRKCGNMILNAPEFDNESGTRTGWVWKDLPSGNWAEMMDFWHCHKPDTHEDDKEPGGEAQNDLVKGYGAANQLVAIPGTVLVDVATFLVAQGDCKGLKKVQDESSKASSANTKRVNITCQQCDTLVGLEDPMADGWRLLKANLSANTQPAEGIETEEPTWTSHPTETVVAAQLLELIERESARRFAVHCGQKNGLLLWVFNPDLRYSNSGADHSTTAQRGMKVFFRDTPNVDDVINPEQGKASSLSLEELELPSSIFAAVSECLIRSSETLPSSARHFREWRVGLLNRFERPGRG</sequence>
<accession>A0A1L9RGF9</accession>
<evidence type="ECO:0008006" key="3">
    <source>
        <dbReference type="Google" id="ProtNLM"/>
    </source>
</evidence>
<name>A0A1L9RGF9_ASPWE</name>
<dbReference type="GO" id="GO:0000151">
    <property type="term" value="C:ubiquitin ligase complex"/>
    <property type="evidence" value="ECO:0007669"/>
    <property type="project" value="TreeGrafter"/>
</dbReference>